<keyword evidence="4" id="KW-0238">DNA-binding</keyword>
<sequence>MFDKIAEVSLLYDFYGQLLTKRQQDVMQLYHEENLSLSEIAQEFSISRQGVHDAVKNAEKSLYEYEQKLGLVKKFAKTKEVLLQIDQKLDLVIKENKNNKELNDKLQDIKEIIDQLDE</sequence>
<accession>A0A939IGL0</accession>
<dbReference type="HAMAP" id="MF_00245">
    <property type="entry name" value="UPF0122"/>
    <property type="match status" value="1"/>
</dbReference>
<evidence type="ECO:0000256" key="1">
    <source>
        <dbReference type="ARBA" id="ARBA00008720"/>
    </source>
</evidence>
<comment type="function">
    <text evidence="2 3">Might take part in the signal recognition particle (SRP) pathway. This is inferred from the conservation of its genetic proximity to ftsY/ffh. May be a regulatory protein.</text>
</comment>
<dbReference type="PANTHER" id="PTHR40083">
    <property type="entry name" value="UPF0122 PROTEIN CBO2450/CLC_2298"/>
    <property type="match status" value="1"/>
</dbReference>
<comment type="caution">
    <text evidence="4">The sequence shown here is derived from an EMBL/GenBank/DDBJ whole genome shotgun (WGS) entry which is preliminary data.</text>
</comment>
<dbReference type="InterPro" id="IPR013324">
    <property type="entry name" value="RNA_pol_sigma_r3/r4-like"/>
</dbReference>
<dbReference type="Pfam" id="PF04297">
    <property type="entry name" value="UPF0122"/>
    <property type="match status" value="1"/>
</dbReference>
<dbReference type="SUPFAM" id="SSF88659">
    <property type="entry name" value="Sigma3 and sigma4 domains of RNA polymerase sigma factors"/>
    <property type="match status" value="1"/>
</dbReference>
<evidence type="ECO:0000256" key="2">
    <source>
        <dbReference type="ARBA" id="ARBA00024764"/>
    </source>
</evidence>
<dbReference type="EMBL" id="JAFJZZ010000001">
    <property type="protein sequence ID" value="MBN7772092.1"/>
    <property type="molecule type" value="Genomic_DNA"/>
</dbReference>
<dbReference type="NCBIfam" id="NF045758">
    <property type="entry name" value="YlxM"/>
    <property type="match status" value="1"/>
</dbReference>
<evidence type="ECO:0000313" key="5">
    <source>
        <dbReference type="Proteomes" id="UP000664545"/>
    </source>
</evidence>
<dbReference type="PANTHER" id="PTHR40083:SF1">
    <property type="entry name" value="UPF0122 PROTEIN YLXM"/>
    <property type="match status" value="1"/>
</dbReference>
<dbReference type="InterPro" id="IPR054831">
    <property type="entry name" value="UPF0122_fam_protein"/>
</dbReference>
<comment type="similarity">
    <text evidence="1 3">Belongs to the UPF0122 family.</text>
</comment>
<dbReference type="GO" id="GO:0003677">
    <property type="term" value="F:DNA binding"/>
    <property type="evidence" value="ECO:0007669"/>
    <property type="project" value="UniProtKB-KW"/>
</dbReference>
<dbReference type="Gene3D" id="1.10.10.10">
    <property type="entry name" value="Winged helix-like DNA-binding domain superfamily/Winged helix DNA-binding domain"/>
    <property type="match status" value="1"/>
</dbReference>
<organism evidence="4 5">
    <name type="scientific">Clostridium aminobutyricum</name>
    <dbReference type="NCBI Taxonomy" id="33953"/>
    <lineage>
        <taxon>Bacteria</taxon>
        <taxon>Bacillati</taxon>
        <taxon>Bacillota</taxon>
        <taxon>Clostridia</taxon>
        <taxon>Eubacteriales</taxon>
        <taxon>Clostridiaceae</taxon>
        <taxon>Clostridium</taxon>
    </lineage>
</organism>
<evidence type="ECO:0000313" key="4">
    <source>
        <dbReference type="EMBL" id="MBN7772092.1"/>
    </source>
</evidence>
<dbReference type="InterPro" id="IPR007394">
    <property type="entry name" value="UPF0122"/>
</dbReference>
<dbReference type="Proteomes" id="UP000664545">
    <property type="component" value="Unassembled WGS sequence"/>
</dbReference>
<dbReference type="InterPro" id="IPR036388">
    <property type="entry name" value="WH-like_DNA-bd_sf"/>
</dbReference>
<proteinExistence type="inferred from homology"/>
<reference evidence="4" key="1">
    <citation type="submission" date="2021-02" db="EMBL/GenBank/DDBJ databases">
        <title>Abyssanaerobacter marinus gen.nov., sp., nov, anaerobic bacterium isolated from the Onnuri vent field of Indian Ocean and suggestion of Mogibacteriaceae fam. nov., and proposal of reclassification of ambiguous this family's genus member.</title>
        <authorList>
            <person name="Kim Y.J."/>
            <person name="Yang J.-A."/>
        </authorList>
    </citation>
    <scope>NUCLEOTIDE SEQUENCE</scope>
    <source>
        <strain evidence="4">DSM 2634</strain>
    </source>
</reference>
<evidence type="ECO:0000256" key="3">
    <source>
        <dbReference type="HAMAP-Rule" id="MF_00245"/>
    </source>
</evidence>
<gene>
    <name evidence="4" type="ORF">JYB65_01845</name>
</gene>
<keyword evidence="5" id="KW-1185">Reference proteome</keyword>
<protein>
    <recommendedName>
        <fullName evidence="3">UPF0122 protein JYB65_01845</fullName>
    </recommendedName>
</protein>
<name>A0A939IGL0_CLOAM</name>
<dbReference type="RefSeq" id="WP_206580869.1">
    <property type="nucleotide sequence ID" value="NZ_JAFJZZ010000001.1"/>
</dbReference>
<dbReference type="AlphaFoldDB" id="A0A939IGL0"/>